<organism evidence="5 6">
    <name type="scientific">Pseudolycoriella hygida</name>
    <dbReference type="NCBI Taxonomy" id="35572"/>
    <lineage>
        <taxon>Eukaryota</taxon>
        <taxon>Metazoa</taxon>
        <taxon>Ecdysozoa</taxon>
        <taxon>Arthropoda</taxon>
        <taxon>Hexapoda</taxon>
        <taxon>Insecta</taxon>
        <taxon>Pterygota</taxon>
        <taxon>Neoptera</taxon>
        <taxon>Endopterygota</taxon>
        <taxon>Diptera</taxon>
        <taxon>Nematocera</taxon>
        <taxon>Sciaroidea</taxon>
        <taxon>Sciaridae</taxon>
        <taxon>Pseudolycoriella</taxon>
    </lineage>
</organism>
<evidence type="ECO:0000256" key="4">
    <source>
        <dbReference type="SAM" id="Coils"/>
    </source>
</evidence>
<keyword evidence="6" id="KW-1185">Reference proteome</keyword>
<evidence type="ECO:0000313" key="5">
    <source>
        <dbReference type="EMBL" id="KAJ6646960.1"/>
    </source>
</evidence>
<dbReference type="OrthoDB" id="5242628at2759"/>
<evidence type="ECO:0000256" key="3">
    <source>
        <dbReference type="ARBA" id="ARBA00023186"/>
    </source>
</evidence>
<gene>
    <name evidence="5" type="primary">PFDN1</name>
    <name evidence="5" type="ORF">Bhyg_02177</name>
</gene>
<dbReference type="PANTHER" id="PTHR20903:SF0">
    <property type="entry name" value="PREFOLDIN SUBUNIT 1"/>
    <property type="match status" value="1"/>
</dbReference>
<dbReference type="EMBL" id="WJQU01000001">
    <property type="protein sequence ID" value="KAJ6646960.1"/>
    <property type="molecule type" value="Genomic_DNA"/>
</dbReference>
<comment type="caution">
    <text evidence="5">The sequence shown here is derived from an EMBL/GenBank/DDBJ whole genome shotgun (WGS) entry which is preliminary data.</text>
</comment>
<dbReference type="GO" id="GO:0005737">
    <property type="term" value="C:cytoplasm"/>
    <property type="evidence" value="ECO:0007669"/>
    <property type="project" value="TreeGrafter"/>
</dbReference>
<sequence length="127" mass="14483">MATIPTMDLALKRAFTEMQVNKIETTKKLKMLDLQMDMLKTSKKKYSITAAEVADLTEDASVYSSVGRMFVLSTVPDICEELKTKGEKCENLASQLDEKKVFLIKCLKEQEDNLRELVQQRKEADSK</sequence>
<dbReference type="PANTHER" id="PTHR20903">
    <property type="entry name" value="PREFOLDIN SUBUNIT 1-RELATED"/>
    <property type="match status" value="1"/>
</dbReference>
<evidence type="ECO:0000256" key="2">
    <source>
        <dbReference type="ARBA" id="ARBA00011695"/>
    </source>
</evidence>
<dbReference type="SUPFAM" id="SSF46579">
    <property type="entry name" value="Prefoldin"/>
    <property type="match status" value="1"/>
</dbReference>
<dbReference type="GO" id="GO:0016272">
    <property type="term" value="C:prefoldin complex"/>
    <property type="evidence" value="ECO:0007669"/>
    <property type="project" value="InterPro"/>
</dbReference>
<reference evidence="5" key="1">
    <citation type="submission" date="2022-07" db="EMBL/GenBank/DDBJ databases">
        <authorList>
            <person name="Trinca V."/>
            <person name="Uliana J.V.C."/>
            <person name="Torres T.T."/>
            <person name="Ward R.J."/>
            <person name="Monesi N."/>
        </authorList>
    </citation>
    <scope>NUCLEOTIDE SEQUENCE</scope>
    <source>
        <strain evidence="5">HSMRA1968</strain>
        <tissue evidence="5">Whole embryos</tissue>
    </source>
</reference>
<dbReference type="GO" id="GO:0044183">
    <property type="term" value="F:protein folding chaperone"/>
    <property type="evidence" value="ECO:0007669"/>
    <property type="project" value="TreeGrafter"/>
</dbReference>
<evidence type="ECO:0000256" key="1">
    <source>
        <dbReference type="ARBA" id="ARBA00008045"/>
    </source>
</evidence>
<dbReference type="Proteomes" id="UP001151699">
    <property type="component" value="Chromosome A"/>
</dbReference>
<keyword evidence="3" id="KW-0143">Chaperone</keyword>
<dbReference type="Gene3D" id="1.10.287.370">
    <property type="match status" value="1"/>
</dbReference>
<comment type="subunit">
    <text evidence="2">Heterohexamer of two PFD-alpha type and four PFD-beta type subunits.</text>
</comment>
<accession>A0A9Q0S8B0</accession>
<proteinExistence type="inferred from homology"/>
<comment type="similarity">
    <text evidence="1">Belongs to the prefoldin subunit beta family.</text>
</comment>
<dbReference type="Pfam" id="PF01920">
    <property type="entry name" value="Prefoldin_2"/>
    <property type="match status" value="1"/>
</dbReference>
<protein>
    <submittedName>
        <fullName evidence="5">Prefoldin subunit 1</fullName>
    </submittedName>
</protein>
<dbReference type="AlphaFoldDB" id="A0A9Q0S8B0"/>
<dbReference type="InterPro" id="IPR009053">
    <property type="entry name" value="Prefoldin"/>
</dbReference>
<dbReference type="InterPro" id="IPR002777">
    <property type="entry name" value="PFD_beta-like"/>
</dbReference>
<feature type="coiled-coil region" evidence="4">
    <location>
        <begin position="79"/>
        <end position="127"/>
    </location>
</feature>
<keyword evidence="4" id="KW-0175">Coiled coil</keyword>
<dbReference type="GO" id="GO:0051082">
    <property type="term" value="F:unfolded protein binding"/>
    <property type="evidence" value="ECO:0007669"/>
    <property type="project" value="InterPro"/>
</dbReference>
<name>A0A9Q0S8B0_9DIPT</name>
<evidence type="ECO:0000313" key="6">
    <source>
        <dbReference type="Proteomes" id="UP001151699"/>
    </source>
</evidence>